<dbReference type="EMBL" id="JBBUTI010000012">
    <property type="protein sequence ID" value="MEK8047885.1"/>
    <property type="molecule type" value="Genomic_DNA"/>
</dbReference>
<dbReference type="RefSeq" id="WP_341400195.1">
    <property type="nucleotide sequence ID" value="NZ_JBBUTI010000012.1"/>
</dbReference>
<evidence type="ECO:0000313" key="1">
    <source>
        <dbReference type="EMBL" id="MEK8047885.1"/>
    </source>
</evidence>
<sequence length="179" mass="19357">MSSSSTGLGGASVQMRGHVEMGLLSFALLSLAPDALAHPLCRSPEQVVFACQNKQGKHIAVCDGDSGVRYRFGVPGKVELDVRHPGASHPRAFRHYHYARAGVARTSLTIETEGALYEVFSEYERPKPPLAGVRVTLKHSDLQMTQFCAGKVDAHLQLLDGKVACSDRALNACMEPANR</sequence>
<proteinExistence type="predicted"/>
<comment type="caution">
    <text evidence="1">The sequence shown here is derived from an EMBL/GenBank/DDBJ whole genome shotgun (WGS) entry which is preliminary data.</text>
</comment>
<accession>A0ABU9C9J6</accession>
<gene>
    <name evidence="1" type="ORF">AACH00_16115</name>
</gene>
<name>A0ABU9C9J6_9BURK</name>
<protein>
    <submittedName>
        <fullName evidence="1">Uncharacterized protein</fullName>
    </submittedName>
</protein>
<organism evidence="1 2">
    <name type="scientific">Ideonella margarita</name>
    <dbReference type="NCBI Taxonomy" id="2984191"/>
    <lineage>
        <taxon>Bacteria</taxon>
        <taxon>Pseudomonadati</taxon>
        <taxon>Pseudomonadota</taxon>
        <taxon>Betaproteobacteria</taxon>
        <taxon>Burkholderiales</taxon>
        <taxon>Sphaerotilaceae</taxon>
        <taxon>Ideonella</taxon>
    </lineage>
</organism>
<reference evidence="1 2" key="1">
    <citation type="submission" date="2024-04" db="EMBL/GenBank/DDBJ databases">
        <title>Novel species of the genus Ideonella isolated from streams.</title>
        <authorList>
            <person name="Lu H."/>
        </authorList>
    </citation>
    <scope>NUCLEOTIDE SEQUENCE [LARGE SCALE GENOMIC DNA]</scope>
    <source>
        <strain evidence="1 2">LYT19W</strain>
    </source>
</reference>
<dbReference type="Proteomes" id="UP001379945">
    <property type="component" value="Unassembled WGS sequence"/>
</dbReference>
<keyword evidence="2" id="KW-1185">Reference proteome</keyword>
<evidence type="ECO:0000313" key="2">
    <source>
        <dbReference type="Proteomes" id="UP001379945"/>
    </source>
</evidence>